<evidence type="ECO:0000256" key="5">
    <source>
        <dbReference type="ARBA" id="ARBA00022723"/>
    </source>
</evidence>
<dbReference type="InterPro" id="IPR003607">
    <property type="entry name" value="HD/PDEase_dom"/>
</dbReference>
<evidence type="ECO:0000256" key="10">
    <source>
        <dbReference type="ARBA" id="ARBA00022884"/>
    </source>
</evidence>
<dbReference type="InterPro" id="IPR032828">
    <property type="entry name" value="PolyA_RNA-bd"/>
</dbReference>
<keyword evidence="9" id="KW-0460">Magnesium</keyword>
<evidence type="ECO:0000259" key="12">
    <source>
        <dbReference type="Pfam" id="PF01743"/>
    </source>
</evidence>
<dbReference type="SUPFAM" id="SSF81301">
    <property type="entry name" value="Nucleotidyltransferase"/>
    <property type="match status" value="1"/>
</dbReference>
<keyword evidence="10 11" id="KW-0694">RNA-binding</keyword>
<dbReference type="Pfam" id="PF01743">
    <property type="entry name" value="PolyA_pol"/>
    <property type="match status" value="1"/>
</dbReference>
<proteinExistence type="inferred from homology"/>
<feature type="domain" description="HD" evidence="13">
    <location>
        <begin position="278"/>
        <end position="373"/>
    </location>
</feature>
<keyword evidence="7" id="KW-0692">RNA repair</keyword>
<keyword evidence="16" id="KW-1185">Reference proteome</keyword>
<evidence type="ECO:0000256" key="3">
    <source>
        <dbReference type="ARBA" id="ARBA00022694"/>
    </source>
</evidence>
<dbReference type="CDD" id="cd05398">
    <property type="entry name" value="NT_ClassII-CCAase"/>
    <property type="match status" value="1"/>
</dbReference>
<evidence type="ECO:0000256" key="6">
    <source>
        <dbReference type="ARBA" id="ARBA00022741"/>
    </source>
</evidence>
<feature type="domain" description="tRNA nucleotidyltransferase/poly(A) polymerase RNA and SrmB- binding" evidence="14">
    <location>
        <begin position="199"/>
        <end position="259"/>
    </location>
</feature>
<dbReference type="Proteomes" id="UP000216339">
    <property type="component" value="Unassembled WGS sequence"/>
</dbReference>
<dbReference type="SUPFAM" id="SSF81891">
    <property type="entry name" value="Poly A polymerase C-terminal region-like"/>
    <property type="match status" value="1"/>
</dbReference>
<evidence type="ECO:0000256" key="7">
    <source>
        <dbReference type="ARBA" id="ARBA00022800"/>
    </source>
</evidence>
<name>A0A271IZF1_9BACT</name>
<dbReference type="CDD" id="cd00077">
    <property type="entry name" value="HDc"/>
    <property type="match status" value="1"/>
</dbReference>
<dbReference type="InterPro" id="IPR006674">
    <property type="entry name" value="HD_domain"/>
</dbReference>
<accession>A0A271IZF1</accession>
<evidence type="ECO:0000256" key="11">
    <source>
        <dbReference type="RuleBase" id="RU003953"/>
    </source>
</evidence>
<evidence type="ECO:0000256" key="8">
    <source>
        <dbReference type="ARBA" id="ARBA00022840"/>
    </source>
</evidence>
<dbReference type="InterPro" id="IPR050124">
    <property type="entry name" value="tRNA_CCA-adding_enzyme"/>
</dbReference>
<keyword evidence="6" id="KW-0547">Nucleotide-binding</keyword>
<dbReference type="PANTHER" id="PTHR47545:SF1">
    <property type="entry name" value="MULTIFUNCTIONAL CCA PROTEIN"/>
    <property type="match status" value="1"/>
</dbReference>
<dbReference type="GO" id="GO:0005524">
    <property type="term" value="F:ATP binding"/>
    <property type="evidence" value="ECO:0007669"/>
    <property type="project" value="UniProtKB-KW"/>
</dbReference>
<dbReference type="InterPro" id="IPR043519">
    <property type="entry name" value="NT_sf"/>
</dbReference>
<dbReference type="GO" id="GO:0008033">
    <property type="term" value="P:tRNA processing"/>
    <property type="evidence" value="ECO:0007669"/>
    <property type="project" value="UniProtKB-KW"/>
</dbReference>
<comment type="cofactor">
    <cofactor evidence="1">
        <name>Mg(2+)</name>
        <dbReference type="ChEBI" id="CHEBI:18420"/>
    </cofactor>
</comment>
<protein>
    <submittedName>
        <fullName evidence="15">tRNA nucleotidyltransferase</fullName>
    </submittedName>
</protein>
<dbReference type="GO" id="GO:0016779">
    <property type="term" value="F:nucleotidyltransferase activity"/>
    <property type="evidence" value="ECO:0007669"/>
    <property type="project" value="UniProtKB-KW"/>
</dbReference>
<gene>
    <name evidence="15" type="ORF">BSZ37_06265</name>
</gene>
<comment type="similarity">
    <text evidence="11">Belongs to the tRNA nucleotidyltransferase/poly(A) polymerase family.</text>
</comment>
<keyword evidence="3" id="KW-0819">tRNA processing</keyword>
<keyword evidence="8" id="KW-0067">ATP-binding</keyword>
<reference evidence="15 16" key="1">
    <citation type="submission" date="2016-11" db="EMBL/GenBank/DDBJ databases">
        <title>Study of marine rhodopsin-containing bacteria.</title>
        <authorList>
            <person name="Yoshizawa S."/>
            <person name="Kumagai Y."/>
            <person name="Kogure K."/>
        </authorList>
    </citation>
    <scope>NUCLEOTIDE SEQUENCE [LARGE SCALE GENOMIC DNA]</scope>
    <source>
        <strain evidence="15 16">SAORIC-28</strain>
    </source>
</reference>
<dbReference type="GO" id="GO:0003723">
    <property type="term" value="F:RNA binding"/>
    <property type="evidence" value="ECO:0007669"/>
    <property type="project" value="UniProtKB-KW"/>
</dbReference>
<dbReference type="GO" id="GO:0046872">
    <property type="term" value="F:metal ion binding"/>
    <property type="evidence" value="ECO:0007669"/>
    <property type="project" value="UniProtKB-KW"/>
</dbReference>
<keyword evidence="4" id="KW-0548">Nucleotidyltransferase</keyword>
<evidence type="ECO:0000259" key="13">
    <source>
        <dbReference type="Pfam" id="PF01966"/>
    </source>
</evidence>
<evidence type="ECO:0000256" key="1">
    <source>
        <dbReference type="ARBA" id="ARBA00001946"/>
    </source>
</evidence>
<dbReference type="AlphaFoldDB" id="A0A271IZF1"/>
<organism evidence="15 16">
    <name type="scientific">Rubrivirga marina</name>
    <dbReference type="NCBI Taxonomy" id="1196024"/>
    <lineage>
        <taxon>Bacteria</taxon>
        <taxon>Pseudomonadati</taxon>
        <taxon>Rhodothermota</taxon>
        <taxon>Rhodothermia</taxon>
        <taxon>Rhodothermales</taxon>
        <taxon>Rubricoccaceae</taxon>
        <taxon>Rubrivirga</taxon>
    </lineage>
</organism>
<feature type="domain" description="Poly A polymerase head" evidence="12">
    <location>
        <begin position="28"/>
        <end position="172"/>
    </location>
</feature>
<dbReference type="PANTHER" id="PTHR47545">
    <property type="entry name" value="MULTIFUNCTIONAL CCA PROTEIN"/>
    <property type="match status" value="1"/>
</dbReference>
<keyword evidence="2 11" id="KW-0808">Transferase</keyword>
<evidence type="ECO:0000256" key="4">
    <source>
        <dbReference type="ARBA" id="ARBA00022695"/>
    </source>
</evidence>
<dbReference type="EMBL" id="MQWD01000001">
    <property type="protein sequence ID" value="PAP76075.1"/>
    <property type="molecule type" value="Genomic_DNA"/>
</dbReference>
<dbReference type="OrthoDB" id="9805698at2"/>
<dbReference type="GO" id="GO:0042245">
    <property type="term" value="P:RNA repair"/>
    <property type="evidence" value="ECO:0007669"/>
    <property type="project" value="UniProtKB-KW"/>
</dbReference>
<dbReference type="Gene3D" id="1.10.3090.10">
    <property type="entry name" value="cca-adding enzyme, domain 2"/>
    <property type="match status" value="1"/>
</dbReference>
<dbReference type="RefSeq" id="WP_095509716.1">
    <property type="nucleotide sequence ID" value="NZ_MQWD01000001.1"/>
</dbReference>
<sequence length="554" mass="60864">MPTRTLSLPFEPVLRRVGAEADRLGVDAYAVGGAVRDALLGRDTTDLDVVAVGSGIELAKAVAKALGVKAPAVYEAFGTAAVTVPRARLGALLDEDGWDDADRLVLEFVGARKESYRSDSRKPIVEDGTLDDDLARRDFTVNALAASLNADSFGEIVDRFDGLGDLDAKVLRTPLDPAVTFEDDPLRMVRAARFAAQLGFDVAPEAVEAMAEAAGRIEIVSAERVTDELHKLLAAPVPSIGLGLLFRTGILEHILPEVTALAGVEEVGGRAHKDNFWHTLEVVDNLAHLQRGVGVGERADGYDLWLRWAALLHDIGKEPTKRWEPGTGWTFHGHEFLGPKKMIPPIFRRLKLPLGDPLDFVQTVVRLHHRPAALVDEDVTDSAVRRLLMDAGDDIEDLMLLVRADVTSKNARRVRRYLAGFDRVETRFAEVEERDRMRNWQPPVDGDEIQRRLGLGEGVAVGMLKEWVREAVLEGEVPNEHDPAWAYVLDRQAEAVRRGALFEEAVRTLRGPQRSAIGAVKEALFWDDVPEDEAAARAFVQSVVAEALAEREGD</sequence>
<dbReference type="Gene3D" id="3.30.460.10">
    <property type="entry name" value="Beta Polymerase, domain 2"/>
    <property type="match status" value="1"/>
</dbReference>
<comment type="caution">
    <text evidence="15">The sequence shown here is derived from an EMBL/GenBank/DDBJ whole genome shotgun (WGS) entry which is preliminary data.</text>
</comment>
<evidence type="ECO:0000313" key="15">
    <source>
        <dbReference type="EMBL" id="PAP76075.1"/>
    </source>
</evidence>
<keyword evidence="5" id="KW-0479">Metal-binding</keyword>
<dbReference type="InterPro" id="IPR002646">
    <property type="entry name" value="PolA_pol_head_dom"/>
</dbReference>
<evidence type="ECO:0000313" key="16">
    <source>
        <dbReference type="Proteomes" id="UP000216339"/>
    </source>
</evidence>
<evidence type="ECO:0000256" key="9">
    <source>
        <dbReference type="ARBA" id="ARBA00022842"/>
    </source>
</evidence>
<evidence type="ECO:0000256" key="2">
    <source>
        <dbReference type="ARBA" id="ARBA00022679"/>
    </source>
</evidence>
<evidence type="ECO:0000259" key="14">
    <source>
        <dbReference type="Pfam" id="PF12627"/>
    </source>
</evidence>
<dbReference type="Pfam" id="PF01966">
    <property type="entry name" value="HD"/>
    <property type="match status" value="1"/>
</dbReference>
<dbReference type="Pfam" id="PF12627">
    <property type="entry name" value="PolyA_pol_RNAbd"/>
    <property type="match status" value="1"/>
</dbReference>